<gene>
    <name evidence="1" type="ORF">METZ01_LOCUS456661</name>
</gene>
<sequence>MNIYFPLLGFNKSGGIGQIMIIANHFAESGYCVSVGVPDYHSEVYYKLVDNVDVKLVRTSGGKILRKIIYFIKQVFIISRWDIVFATSYKTAYYIFISKLIFFWRKTRIIYLIQHYEPLSQVKYGNNYNKFSKKLIYYLAELTYRFGFEMIAISGWIKKMIGNETIKVIPCGINLDIYNHRYRTFDENKIVVGFNYRNIDWKGAKLYKTVFDKISVLEGIETVVFISEDTNNSYFSRSKCLY</sequence>
<name>A0A383A7N3_9ZZZZ</name>
<proteinExistence type="predicted"/>
<protein>
    <recommendedName>
        <fullName evidence="2">Glycosyltransferase subfamily 4-like N-terminal domain-containing protein</fullName>
    </recommendedName>
</protein>
<dbReference type="AlphaFoldDB" id="A0A383A7N3"/>
<dbReference type="SUPFAM" id="SSF53756">
    <property type="entry name" value="UDP-Glycosyltransferase/glycogen phosphorylase"/>
    <property type="match status" value="1"/>
</dbReference>
<feature type="non-terminal residue" evidence="1">
    <location>
        <position position="242"/>
    </location>
</feature>
<dbReference type="Gene3D" id="3.40.50.11090">
    <property type="match status" value="1"/>
</dbReference>
<accession>A0A383A7N3</accession>
<evidence type="ECO:0000313" key="1">
    <source>
        <dbReference type="EMBL" id="SVE03807.1"/>
    </source>
</evidence>
<reference evidence="1" key="1">
    <citation type="submission" date="2018-05" db="EMBL/GenBank/DDBJ databases">
        <authorList>
            <person name="Lanie J.A."/>
            <person name="Ng W.-L."/>
            <person name="Kazmierczak K.M."/>
            <person name="Andrzejewski T.M."/>
            <person name="Davidsen T.M."/>
            <person name="Wayne K.J."/>
            <person name="Tettelin H."/>
            <person name="Glass J.I."/>
            <person name="Rusch D."/>
            <person name="Podicherti R."/>
            <person name="Tsui H.-C.T."/>
            <person name="Winkler M.E."/>
        </authorList>
    </citation>
    <scope>NUCLEOTIDE SEQUENCE</scope>
</reference>
<organism evidence="1">
    <name type="scientific">marine metagenome</name>
    <dbReference type="NCBI Taxonomy" id="408172"/>
    <lineage>
        <taxon>unclassified sequences</taxon>
        <taxon>metagenomes</taxon>
        <taxon>ecological metagenomes</taxon>
    </lineage>
</organism>
<dbReference type="EMBL" id="UINC01189910">
    <property type="protein sequence ID" value="SVE03807.1"/>
    <property type="molecule type" value="Genomic_DNA"/>
</dbReference>
<evidence type="ECO:0008006" key="2">
    <source>
        <dbReference type="Google" id="ProtNLM"/>
    </source>
</evidence>